<proteinExistence type="predicted"/>
<dbReference type="Proteomes" id="UP000824031">
    <property type="component" value="Unassembled WGS sequence"/>
</dbReference>
<evidence type="ECO:0000313" key="2">
    <source>
        <dbReference type="EMBL" id="HIZ48591.1"/>
    </source>
</evidence>
<evidence type="ECO:0000256" key="1">
    <source>
        <dbReference type="ARBA" id="ARBA00022729"/>
    </source>
</evidence>
<gene>
    <name evidence="2" type="ORF">H9810_07740</name>
</gene>
<reference evidence="2" key="2">
    <citation type="submission" date="2021-04" db="EMBL/GenBank/DDBJ databases">
        <authorList>
            <person name="Gilroy R."/>
        </authorList>
    </citation>
    <scope>NUCLEOTIDE SEQUENCE</scope>
    <source>
        <strain evidence="2">3436</strain>
    </source>
</reference>
<organism evidence="2 3">
    <name type="scientific">Candidatus Gemmiger excrementavium</name>
    <dbReference type="NCBI Taxonomy" id="2838608"/>
    <lineage>
        <taxon>Bacteria</taxon>
        <taxon>Bacillati</taxon>
        <taxon>Bacillota</taxon>
        <taxon>Clostridia</taxon>
        <taxon>Eubacteriales</taxon>
        <taxon>Gemmiger</taxon>
    </lineage>
</organism>
<evidence type="ECO:0000313" key="3">
    <source>
        <dbReference type="Proteomes" id="UP000824031"/>
    </source>
</evidence>
<dbReference type="EMBL" id="DXBO01000116">
    <property type="protein sequence ID" value="HIZ48591.1"/>
    <property type="molecule type" value="Genomic_DNA"/>
</dbReference>
<keyword evidence="1" id="KW-0732">Signal</keyword>
<name>A0A9D2JG40_9FIRM</name>
<protein>
    <submittedName>
        <fullName evidence="2">DUF4352 domain-containing protein</fullName>
    </submittedName>
</protein>
<sequence>MERGERRRRLRALAALFFALLLAGCSRTKNVQAQAGEAVSTALFDFTVADPRTLDAYAGVEIPDGQKLVAMQLTVTNTSDQTYTMFSEDFQIQWGGGAEDFGPCLAAVDDTMLPYGYELAPGASRSGAMLALVPADCTALTVAYQEQNAAGRRVAAYFVEVPL</sequence>
<accession>A0A9D2JG40</accession>
<dbReference type="InterPro" id="IPR029050">
    <property type="entry name" value="Immunoprotect_excell_Ig-like"/>
</dbReference>
<dbReference type="AlphaFoldDB" id="A0A9D2JG40"/>
<dbReference type="Gene3D" id="2.60.40.1240">
    <property type="match status" value="1"/>
</dbReference>
<comment type="caution">
    <text evidence="2">The sequence shown here is derived from an EMBL/GenBank/DDBJ whole genome shotgun (WGS) entry which is preliminary data.</text>
</comment>
<dbReference type="PROSITE" id="PS51257">
    <property type="entry name" value="PROKAR_LIPOPROTEIN"/>
    <property type="match status" value="1"/>
</dbReference>
<reference evidence="2" key="1">
    <citation type="journal article" date="2021" name="PeerJ">
        <title>Extensive microbial diversity within the chicken gut microbiome revealed by metagenomics and culture.</title>
        <authorList>
            <person name="Gilroy R."/>
            <person name="Ravi A."/>
            <person name="Getino M."/>
            <person name="Pursley I."/>
            <person name="Horton D.L."/>
            <person name="Alikhan N.F."/>
            <person name="Baker D."/>
            <person name="Gharbi K."/>
            <person name="Hall N."/>
            <person name="Watson M."/>
            <person name="Adriaenssens E.M."/>
            <person name="Foster-Nyarko E."/>
            <person name="Jarju S."/>
            <person name="Secka A."/>
            <person name="Antonio M."/>
            <person name="Oren A."/>
            <person name="Chaudhuri R.R."/>
            <person name="La Ragione R."/>
            <person name="Hildebrand F."/>
            <person name="Pallen M.J."/>
        </authorList>
    </citation>
    <scope>NUCLEOTIDE SEQUENCE</scope>
    <source>
        <strain evidence="2">3436</strain>
    </source>
</reference>